<name>X1CIR8_9ZZZZ</name>
<reference evidence="1" key="1">
    <citation type="journal article" date="2014" name="Front. Microbiol.">
        <title>High frequency of phylogenetically diverse reductive dehalogenase-homologous genes in deep subseafloor sedimentary metagenomes.</title>
        <authorList>
            <person name="Kawai M."/>
            <person name="Futagami T."/>
            <person name="Toyoda A."/>
            <person name="Takaki Y."/>
            <person name="Nishi S."/>
            <person name="Hori S."/>
            <person name="Arai W."/>
            <person name="Tsubouchi T."/>
            <person name="Morono Y."/>
            <person name="Uchiyama I."/>
            <person name="Ito T."/>
            <person name="Fujiyama A."/>
            <person name="Inagaki F."/>
            <person name="Takami H."/>
        </authorList>
    </citation>
    <scope>NUCLEOTIDE SEQUENCE</scope>
    <source>
        <strain evidence="1">Expedition CK06-06</strain>
    </source>
</reference>
<accession>X1CIR8</accession>
<dbReference type="AlphaFoldDB" id="X1CIR8"/>
<protein>
    <submittedName>
        <fullName evidence="1">Uncharacterized protein</fullName>
    </submittedName>
</protein>
<organism evidence="1">
    <name type="scientific">marine sediment metagenome</name>
    <dbReference type="NCBI Taxonomy" id="412755"/>
    <lineage>
        <taxon>unclassified sequences</taxon>
        <taxon>metagenomes</taxon>
        <taxon>ecological metagenomes</taxon>
    </lineage>
</organism>
<comment type="caution">
    <text evidence="1">The sequence shown here is derived from an EMBL/GenBank/DDBJ whole genome shotgun (WGS) entry which is preliminary data.</text>
</comment>
<proteinExistence type="predicted"/>
<dbReference type="EMBL" id="BART01027430">
    <property type="protein sequence ID" value="GAG92942.1"/>
    <property type="molecule type" value="Genomic_DNA"/>
</dbReference>
<gene>
    <name evidence="1" type="ORF">S01H4_48633</name>
</gene>
<sequence length="40" mass="4317">MFWYGVNINCPDVSLADFPPMFSVDLAGVSVIIVSPDATK</sequence>
<evidence type="ECO:0000313" key="1">
    <source>
        <dbReference type="EMBL" id="GAG92942.1"/>
    </source>
</evidence>